<comment type="caution">
    <text evidence="2">The sequence shown here is derived from an EMBL/GenBank/DDBJ whole genome shotgun (WGS) entry which is preliminary data.</text>
</comment>
<dbReference type="SUPFAM" id="SSF53756">
    <property type="entry name" value="UDP-Glycosyltransferase/glycogen phosphorylase"/>
    <property type="match status" value="1"/>
</dbReference>
<evidence type="ECO:0000259" key="1">
    <source>
        <dbReference type="Pfam" id="PF00534"/>
    </source>
</evidence>
<name>A0A4R5UAQ2_9HYPH</name>
<protein>
    <submittedName>
        <fullName evidence="2">Glycosyltransferase</fullName>
    </submittedName>
</protein>
<feature type="domain" description="Glycosyl transferase family 1" evidence="1">
    <location>
        <begin position="177"/>
        <end position="340"/>
    </location>
</feature>
<dbReference type="Proteomes" id="UP000295238">
    <property type="component" value="Unassembled WGS sequence"/>
</dbReference>
<dbReference type="Gene3D" id="3.40.50.2000">
    <property type="entry name" value="Glycogen Phosphorylase B"/>
    <property type="match status" value="2"/>
</dbReference>
<accession>A0A4R5UAQ2</accession>
<dbReference type="GO" id="GO:0016757">
    <property type="term" value="F:glycosyltransferase activity"/>
    <property type="evidence" value="ECO:0007669"/>
    <property type="project" value="InterPro"/>
</dbReference>
<dbReference type="PANTHER" id="PTHR12526">
    <property type="entry name" value="GLYCOSYLTRANSFERASE"/>
    <property type="match status" value="1"/>
</dbReference>
<proteinExistence type="predicted"/>
<evidence type="ECO:0000313" key="3">
    <source>
        <dbReference type="Proteomes" id="UP000295238"/>
    </source>
</evidence>
<sequence>MPGRKQSVSGMSSGMPRRVLQLVSRDEPGGVQVLTQTVEAGFKPYGIEAETMALIGTGSPIQRVSHLVYVIGRVFSGNYDAIFSYHAAAGLIMALVGPIAGVRNRLSHLTAMPSAIRRRWRVMDKVAGASGGYTQIIANSAATAAAYSDFPPGFQKRIRTIPHGVVPVPDATKKKRWKDLLAMPPTARVLVAAGRLAPQKGYETVLQALPYLSDVHFVVAGEGPLRGDLERLALELKVRERFHLLGSVRRDELGDIFSIADVYVSPSTWETFGLAAVEAQMAQLPVVSSDLPVLREVLGAAGGKRTLMFHPVGDAGAFGELIERMLVEPPDAQELENVAKAARAHYGTDKMVQRYLEALQS</sequence>
<reference evidence="2 3" key="1">
    <citation type="submission" date="2019-03" db="EMBL/GenBank/DDBJ databases">
        <title>Rhizobium sp. nov., an bacterium isolated from biocrust in Mu Us Desert.</title>
        <authorList>
            <person name="Lixiong L."/>
        </authorList>
    </citation>
    <scope>NUCLEOTIDE SEQUENCE [LARGE SCALE GENOMIC DNA]</scope>
    <source>
        <strain evidence="2 3">SPY-1</strain>
    </source>
</reference>
<dbReference type="PANTHER" id="PTHR12526:SF634">
    <property type="entry name" value="BLL3361 PROTEIN"/>
    <property type="match status" value="1"/>
</dbReference>
<dbReference type="EMBL" id="SMTL01000006">
    <property type="protein sequence ID" value="TDK31764.1"/>
    <property type="molecule type" value="Genomic_DNA"/>
</dbReference>
<evidence type="ECO:0000313" key="2">
    <source>
        <dbReference type="EMBL" id="TDK31764.1"/>
    </source>
</evidence>
<dbReference type="InterPro" id="IPR001296">
    <property type="entry name" value="Glyco_trans_1"/>
</dbReference>
<gene>
    <name evidence="2" type="ORF">E2F50_19030</name>
</gene>
<organism evidence="2 3">
    <name type="scientific">Rhizobium deserti</name>
    <dbReference type="NCBI Taxonomy" id="2547961"/>
    <lineage>
        <taxon>Bacteria</taxon>
        <taxon>Pseudomonadati</taxon>
        <taxon>Pseudomonadota</taxon>
        <taxon>Alphaproteobacteria</taxon>
        <taxon>Hyphomicrobiales</taxon>
        <taxon>Rhizobiaceae</taxon>
        <taxon>Rhizobium/Agrobacterium group</taxon>
        <taxon>Rhizobium</taxon>
    </lineage>
</organism>
<dbReference type="AlphaFoldDB" id="A0A4R5UAQ2"/>
<keyword evidence="3" id="KW-1185">Reference proteome</keyword>
<dbReference type="Pfam" id="PF00534">
    <property type="entry name" value="Glycos_transf_1"/>
    <property type="match status" value="1"/>
</dbReference>
<keyword evidence="2" id="KW-0808">Transferase</keyword>
<dbReference type="CDD" id="cd03801">
    <property type="entry name" value="GT4_PimA-like"/>
    <property type="match status" value="1"/>
</dbReference>